<reference evidence="1" key="1">
    <citation type="submission" date="2021-05" db="EMBL/GenBank/DDBJ databases">
        <authorList>
            <person name="Scholz U."/>
            <person name="Mascher M."/>
            <person name="Fiebig A."/>
        </authorList>
    </citation>
    <scope>NUCLEOTIDE SEQUENCE [LARGE SCALE GENOMIC DNA]</scope>
</reference>
<keyword evidence="2" id="KW-1185">Reference proteome</keyword>
<reference evidence="1" key="2">
    <citation type="submission" date="2025-09" db="UniProtKB">
        <authorList>
            <consortium name="EnsemblPlants"/>
        </authorList>
    </citation>
    <scope>IDENTIFICATION</scope>
</reference>
<organism evidence="1 2">
    <name type="scientific">Avena sativa</name>
    <name type="common">Oat</name>
    <dbReference type="NCBI Taxonomy" id="4498"/>
    <lineage>
        <taxon>Eukaryota</taxon>
        <taxon>Viridiplantae</taxon>
        <taxon>Streptophyta</taxon>
        <taxon>Embryophyta</taxon>
        <taxon>Tracheophyta</taxon>
        <taxon>Spermatophyta</taxon>
        <taxon>Magnoliopsida</taxon>
        <taxon>Liliopsida</taxon>
        <taxon>Poales</taxon>
        <taxon>Poaceae</taxon>
        <taxon>BOP clade</taxon>
        <taxon>Pooideae</taxon>
        <taxon>Poodae</taxon>
        <taxon>Poeae</taxon>
        <taxon>Poeae Chloroplast Group 1 (Aveneae type)</taxon>
        <taxon>Aveninae</taxon>
        <taxon>Avena</taxon>
    </lineage>
</organism>
<dbReference type="Proteomes" id="UP001732700">
    <property type="component" value="Chromosome 5A"/>
</dbReference>
<evidence type="ECO:0000313" key="2">
    <source>
        <dbReference type="Proteomes" id="UP001732700"/>
    </source>
</evidence>
<dbReference type="EnsemblPlants" id="AVESA.00010b.r2.5AG0829210.1">
    <property type="protein sequence ID" value="AVESA.00010b.r2.5AG0829210.1.CDS"/>
    <property type="gene ID" value="AVESA.00010b.r2.5AG0829210"/>
</dbReference>
<name>A0ACD5XPH6_AVESA</name>
<accession>A0ACD5XPH6</accession>
<sequence length="500" mass="52935">MPRELRALRQRHGIPCADPAHTLSAGIPAPAQTLASVATQGRCGGEKEQLAAVRVVVGKGCLKRPGNVAGGGGSGAAKRVSFVSEPQVRFMSPPAAVEAMGRPTGRGTLPGAEVAGEETGRPRRVRFGGGSTVLAGTATPVRRSMRNAVNLGAGVEQVTVAVCKSAKSEEEVDAGETVDRKRKRKSRENPEHMVVSAQIRVSPRITRSSSLLLEAPFVPPPAVEKKRARSKGPDVKEQTLEEQPPPLRRSSRNHSKSSGLLLNNNTSSESNNCTRAREEGNEVKIACLSTHSVEHLELSWNARAKDCAGTEEKMVQTVVRKGCLKRSGADLSSGSSGVAKKVTFKLVEQAAAEVAGFRRRPRVVAHGEGDAGEAGSDAPLRWSRRNAVNFGVGDGVDKIAGAVSQNISAKADEEEEAIGEAVDRKQKARENVEDIGYVWLMPIIATTNLSQIVAATKSAANKMATKVVANFGKKLSLYHVDHGANKVGQTAVVAMDQLDG</sequence>
<protein>
    <submittedName>
        <fullName evidence="1">Uncharacterized protein</fullName>
    </submittedName>
</protein>
<proteinExistence type="predicted"/>
<evidence type="ECO:0000313" key="1">
    <source>
        <dbReference type="EnsemblPlants" id="AVESA.00010b.r2.5AG0829210.1.CDS"/>
    </source>
</evidence>